<proteinExistence type="predicted"/>
<gene>
    <name evidence="2" type="ORF">ACFSGJ_17935</name>
</gene>
<keyword evidence="3" id="KW-1185">Reference proteome</keyword>
<dbReference type="SUPFAM" id="SSF52833">
    <property type="entry name" value="Thioredoxin-like"/>
    <property type="match status" value="1"/>
</dbReference>
<comment type="caution">
    <text evidence="2">The sequence shown here is derived from an EMBL/GenBank/DDBJ whole genome shotgun (WGS) entry which is preliminary data.</text>
</comment>
<dbReference type="PANTHER" id="PTHR32234:SF0">
    <property type="entry name" value="THIOL:DISULFIDE INTERCHANGE PROTEIN DSBD"/>
    <property type="match status" value="1"/>
</dbReference>
<keyword evidence="1" id="KW-0732">Signal</keyword>
<feature type="signal peptide" evidence="1">
    <location>
        <begin position="1"/>
        <end position="20"/>
    </location>
</feature>
<organism evidence="2 3">
    <name type="scientific">Halodurantibacterium flavum</name>
    <dbReference type="NCBI Taxonomy" id="1382802"/>
    <lineage>
        <taxon>Bacteria</taxon>
        <taxon>Pseudomonadati</taxon>
        <taxon>Pseudomonadota</taxon>
        <taxon>Alphaproteobacteria</taxon>
        <taxon>Rhodobacterales</taxon>
        <taxon>Paracoccaceae</taxon>
        <taxon>Halodurantibacterium</taxon>
    </lineage>
</organism>
<evidence type="ECO:0008006" key="4">
    <source>
        <dbReference type="Google" id="ProtNLM"/>
    </source>
</evidence>
<evidence type="ECO:0000313" key="2">
    <source>
        <dbReference type="EMBL" id="MFD1914086.1"/>
    </source>
</evidence>
<dbReference type="RefSeq" id="WP_390265040.1">
    <property type="nucleotide sequence ID" value="NZ_JBHUGH010000033.1"/>
</dbReference>
<feature type="chain" id="PRO_5046912470" description="Thioredoxin domain-containing protein" evidence="1">
    <location>
        <begin position="21"/>
        <end position="177"/>
    </location>
</feature>
<sequence>MTRIALFVAFLMSFAAPMVAQCGTPLHPSETFRLCAQIEEGDPLGPLAILTGDMSVNAPEAVFANITDGAGLEGALDAATGLSMVYVTADWCKSCRVIKRHALADADVQAALASLVPISVGVSDFGRALQALLDELGSVGPPTMVFLDSERREVPGTRLLGEVGPVDMLGSLAGVSR</sequence>
<evidence type="ECO:0000313" key="3">
    <source>
        <dbReference type="Proteomes" id="UP001597353"/>
    </source>
</evidence>
<accession>A0ABW4S912</accession>
<name>A0ABW4S912_9RHOB</name>
<dbReference type="EMBL" id="JBHUGH010000033">
    <property type="protein sequence ID" value="MFD1914086.1"/>
    <property type="molecule type" value="Genomic_DNA"/>
</dbReference>
<dbReference type="PANTHER" id="PTHR32234">
    <property type="entry name" value="THIOL:DISULFIDE INTERCHANGE PROTEIN DSBD"/>
    <property type="match status" value="1"/>
</dbReference>
<reference evidence="3" key="1">
    <citation type="journal article" date="2019" name="Int. J. Syst. Evol. Microbiol.">
        <title>The Global Catalogue of Microorganisms (GCM) 10K type strain sequencing project: providing services to taxonomists for standard genome sequencing and annotation.</title>
        <authorList>
            <consortium name="The Broad Institute Genomics Platform"/>
            <consortium name="The Broad Institute Genome Sequencing Center for Infectious Disease"/>
            <person name="Wu L."/>
            <person name="Ma J."/>
        </authorList>
    </citation>
    <scope>NUCLEOTIDE SEQUENCE [LARGE SCALE GENOMIC DNA]</scope>
    <source>
        <strain evidence="3">CGMCC 4.7242</strain>
    </source>
</reference>
<evidence type="ECO:0000256" key="1">
    <source>
        <dbReference type="SAM" id="SignalP"/>
    </source>
</evidence>
<protein>
    <recommendedName>
        <fullName evidence="4">Thioredoxin domain-containing protein</fullName>
    </recommendedName>
</protein>
<dbReference type="InterPro" id="IPR036249">
    <property type="entry name" value="Thioredoxin-like_sf"/>
</dbReference>
<dbReference type="Gene3D" id="3.40.30.10">
    <property type="entry name" value="Glutaredoxin"/>
    <property type="match status" value="1"/>
</dbReference>
<dbReference type="Proteomes" id="UP001597353">
    <property type="component" value="Unassembled WGS sequence"/>
</dbReference>